<dbReference type="RefSeq" id="WP_170229126.1">
    <property type="nucleotide sequence ID" value="NZ_JARZHI010000056.1"/>
</dbReference>
<evidence type="ECO:0000313" key="2">
    <source>
        <dbReference type="Proteomes" id="UP001160301"/>
    </source>
</evidence>
<organism evidence="1 2">
    <name type="scientific">Polyangium sorediatum</name>
    <dbReference type="NCBI Taxonomy" id="889274"/>
    <lineage>
        <taxon>Bacteria</taxon>
        <taxon>Pseudomonadati</taxon>
        <taxon>Myxococcota</taxon>
        <taxon>Polyangia</taxon>
        <taxon>Polyangiales</taxon>
        <taxon>Polyangiaceae</taxon>
        <taxon>Polyangium</taxon>
    </lineage>
</organism>
<comment type="caution">
    <text evidence="1">The sequence shown here is derived from an EMBL/GenBank/DDBJ whole genome shotgun (WGS) entry which is preliminary data.</text>
</comment>
<protein>
    <submittedName>
        <fullName evidence="1">Uncharacterized protein</fullName>
    </submittedName>
</protein>
<dbReference type="Proteomes" id="UP001160301">
    <property type="component" value="Unassembled WGS sequence"/>
</dbReference>
<reference evidence="1 2" key="1">
    <citation type="submission" date="2023-04" db="EMBL/GenBank/DDBJ databases">
        <title>The genome sequence of Polyangium sorediatum DSM14670.</title>
        <authorList>
            <person name="Zhang X."/>
        </authorList>
    </citation>
    <scope>NUCLEOTIDE SEQUENCE [LARGE SCALE GENOMIC DNA]</scope>
    <source>
        <strain evidence="1 2">DSM 14670</strain>
    </source>
</reference>
<name>A0ABT6P418_9BACT</name>
<evidence type="ECO:0000313" key="1">
    <source>
        <dbReference type="EMBL" id="MDI1435308.1"/>
    </source>
</evidence>
<keyword evidence="2" id="KW-1185">Reference proteome</keyword>
<sequence>MPSYIMGLAFRHPDGTCTEEAWQFLDRESLPQALAAARRDGLAGEFGRTFLGVSTVEPFDEHEDWTTRPLPPERAPSLAELDATLAASGLDLAPFREPTRASPSPDSIERAPWWRFTCAFGPGTMVGVLLRRCLAVDPAWAEDAAELAGECVAHQHTVASAAPAAVAAMADLLAMPAVSSRETLRDWLEVIAEESLEELPDEPEAVVKARIQATLEAEGGPLFLLDDLVAAHLAAVPVIRDCRAAFAAHAATFEGLAQTGLLGQATVELVRALSARVE</sequence>
<gene>
    <name evidence="1" type="ORF">QHF89_37755</name>
</gene>
<accession>A0ABT6P418</accession>
<dbReference type="EMBL" id="JARZHI010000056">
    <property type="protein sequence ID" value="MDI1435308.1"/>
    <property type="molecule type" value="Genomic_DNA"/>
</dbReference>
<proteinExistence type="predicted"/>